<reference evidence="10" key="2">
    <citation type="submission" date="2025-09" db="UniProtKB">
        <authorList>
            <consortium name="Ensembl"/>
        </authorList>
    </citation>
    <scope>IDENTIFICATION</scope>
</reference>
<dbReference type="GO" id="GO:0061844">
    <property type="term" value="P:antimicrobial humoral immune response mediated by antimicrobial peptide"/>
    <property type="evidence" value="ECO:0007669"/>
    <property type="project" value="TreeGrafter"/>
</dbReference>
<dbReference type="InterPro" id="IPR001811">
    <property type="entry name" value="Chemokine_IL8-like_dom"/>
</dbReference>
<reference evidence="10" key="1">
    <citation type="submission" date="2025-08" db="UniProtKB">
        <authorList>
            <consortium name="Ensembl"/>
        </authorList>
    </citation>
    <scope>IDENTIFICATION</scope>
</reference>
<evidence type="ECO:0000256" key="5">
    <source>
        <dbReference type="ARBA" id="ARBA00022525"/>
    </source>
</evidence>
<evidence type="ECO:0000256" key="8">
    <source>
        <dbReference type="RuleBase" id="RU361150"/>
    </source>
</evidence>
<dbReference type="InterPro" id="IPR000827">
    <property type="entry name" value="Chemokine_CC_CS"/>
</dbReference>
<dbReference type="GO" id="GO:0006954">
    <property type="term" value="P:inflammatory response"/>
    <property type="evidence" value="ECO:0007669"/>
    <property type="project" value="TreeGrafter"/>
</dbReference>
<dbReference type="GO" id="GO:0005615">
    <property type="term" value="C:extracellular space"/>
    <property type="evidence" value="ECO:0007669"/>
    <property type="project" value="UniProtKB-KW"/>
</dbReference>
<dbReference type="SUPFAM" id="SSF54117">
    <property type="entry name" value="Interleukin 8-like chemokines"/>
    <property type="match status" value="1"/>
</dbReference>
<dbReference type="PANTHER" id="PTHR12015">
    <property type="entry name" value="SMALL INDUCIBLE CYTOKINE A"/>
    <property type="match status" value="1"/>
</dbReference>
<dbReference type="GO" id="GO:0048020">
    <property type="term" value="F:CCR chemokine receptor binding"/>
    <property type="evidence" value="ECO:0007669"/>
    <property type="project" value="TreeGrafter"/>
</dbReference>
<dbReference type="FunFam" id="2.40.50.40:FF:000002">
    <property type="entry name" value="C-C motif chemokine"/>
    <property type="match status" value="1"/>
</dbReference>
<dbReference type="Pfam" id="PF00048">
    <property type="entry name" value="IL8"/>
    <property type="match status" value="1"/>
</dbReference>
<dbReference type="PROSITE" id="PS00472">
    <property type="entry name" value="SMALL_CYTOKINES_CC"/>
    <property type="match status" value="1"/>
</dbReference>
<proteinExistence type="inferred from homology"/>
<comment type="similarity">
    <text evidence="2 8">Belongs to the intercrine beta (chemokine CC) family.</text>
</comment>
<dbReference type="InterPro" id="IPR039809">
    <property type="entry name" value="Chemokine_b/g/d"/>
</dbReference>
<dbReference type="InterPro" id="IPR036048">
    <property type="entry name" value="Interleukin_8-like_sf"/>
</dbReference>
<organism evidence="10 11">
    <name type="scientific">Marmota marmota marmota</name>
    <name type="common">Alpine marmot</name>
    <dbReference type="NCBI Taxonomy" id="9994"/>
    <lineage>
        <taxon>Eukaryota</taxon>
        <taxon>Metazoa</taxon>
        <taxon>Chordata</taxon>
        <taxon>Craniata</taxon>
        <taxon>Vertebrata</taxon>
        <taxon>Euteleostomi</taxon>
        <taxon>Mammalia</taxon>
        <taxon>Eutheria</taxon>
        <taxon>Euarchontoglires</taxon>
        <taxon>Glires</taxon>
        <taxon>Rodentia</taxon>
        <taxon>Sciuromorpha</taxon>
        <taxon>Sciuridae</taxon>
        <taxon>Xerinae</taxon>
        <taxon>Marmotini</taxon>
        <taxon>Marmota</taxon>
    </lineage>
</organism>
<dbReference type="GO" id="GO:0030335">
    <property type="term" value="P:positive regulation of cell migration"/>
    <property type="evidence" value="ECO:0007669"/>
    <property type="project" value="TreeGrafter"/>
</dbReference>
<gene>
    <name evidence="10" type="primary">CCL14</name>
</gene>
<keyword evidence="11" id="KW-1185">Reference proteome</keyword>
<dbReference type="CDD" id="cd00272">
    <property type="entry name" value="Chemokine_CC"/>
    <property type="match status" value="1"/>
</dbReference>
<dbReference type="GeneTree" id="ENSGT01100000263482"/>
<dbReference type="Ensembl" id="ENSMMMT00000024538.1">
    <property type="protein sequence ID" value="ENSMMMP00000021627.1"/>
    <property type="gene ID" value="ENSMMMG00000019039.1"/>
</dbReference>
<feature type="signal peptide" evidence="8">
    <location>
        <begin position="1"/>
        <end position="22"/>
    </location>
</feature>
<dbReference type="Proteomes" id="UP000694407">
    <property type="component" value="Unplaced"/>
</dbReference>
<sequence length="95" mass="10744">KKFSMATVSLLLLLLFSVVLEAKVASSSRGPYNPSECCFTYVSHTLPRHRIIDYYETSSECPKSGIVFITKKGHPICANPKDEWVQDYIKDLEDS</sequence>
<keyword evidence="5 8" id="KW-0964">Secreted</keyword>
<evidence type="ECO:0000313" key="11">
    <source>
        <dbReference type="Proteomes" id="UP000694407"/>
    </source>
</evidence>
<dbReference type="AlphaFoldDB" id="A0A8C5ZZ88"/>
<evidence type="ECO:0000256" key="7">
    <source>
        <dbReference type="ARBA" id="ARBA00023157"/>
    </source>
</evidence>
<keyword evidence="4 8" id="KW-0202">Cytokine</keyword>
<evidence type="ECO:0000256" key="2">
    <source>
        <dbReference type="ARBA" id="ARBA00010868"/>
    </source>
</evidence>
<dbReference type="Gene3D" id="2.40.50.40">
    <property type="match status" value="1"/>
</dbReference>
<evidence type="ECO:0000259" key="9">
    <source>
        <dbReference type="SMART" id="SM00199"/>
    </source>
</evidence>
<keyword evidence="3 8" id="KW-0145">Chemotaxis</keyword>
<evidence type="ECO:0000313" key="10">
    <source>
        <dbReference type="Ensembl" id="ENSMMMP00000021627.1"/>
    </source>
</evidence>
<dbReference type="GO" id="GO:0070098">
    <property type="term" value="P:chemokine-mediated signaling pathway"/>
    <property type="evidence" value="ECO:0007669"/>
    <property type="project" value="TreeGrafter"/>
</dbReference>
<feature type="domain" description="Chemokine interleukin-8-like" evidence="9">
    <location>
        <begin position="34"/>
        <end position="92"/>
    </location>
</feature>
<name>A0A8C5ZZ88_MARMA</name>
<keyword evidence="6 8" id="KW-0732">Signal</keyword>
<accession>A0A8C5ZZ88</accession>
<feature type="chain" id="PRO_5034280900" description="C-C motif chemokine" evidence="8">
    <location>
        <begin position="23"/>
        <end position="95"/>
    </location>
</feature>
<dbReference type="SMART" id="SM00199">
    <property type="entry name" value="SCY"/>
    <property type="match status" value="1"/>
</dbReference>
<evidence type="ECO:0000256" key="1">
    <source>
        <dbReference type="ARBA" id="ARBA00004613"/>
    </source>
</evidence>
<comment type="subcellular location">
    <subcellularLocation>
        <location evidence="1 8">Secreted</location>
    </subcellularLocation>
</comment>
<protein>
    <recommendedName>
        <fullName evidence="8">C-C motif chemokine</fullName>
    </recommendedName>
</protein>
<evidence type="ECO:0000256" key="3">
    <source>
        <dbReference type="ARBA" id="ARBA00022500"/>
    </source>
</evidence>
<dbReference type="GO" id="GO:0008009">
    <property type="term" value="F:chemokine activity"/>
    <property type="evidence" value="ECO:0007669"/>
    <property type="project" value="InterPro"/>
</dbReference>
<dbReference type="PANTHER" id="PTHR12015:SF110">
    <property type="entry name" value="C-C MOTIF CHEMOKINE 14"/>
    <property type="match status" value="1"/>
</dbReference>
<evidence type="ECO:0000256" key="4">
    <source>
        <dbReference type="ARBA" id="ARBA00022514"/>
    </source>
</evidence>
<keyword evidence="7" id="KW-1015">Disulfide bond</keyword>
<evidence type="ECO:0000256" key="6">
    <source>
        <dbReference type="ARBA" id="ARBA00022729"/>
    </source>
</evidence>